<organism evidence="3 4">
    <name type="scientific">Seminavis robusta</name>
    <dbReference type="NCBI Taxonomy" id="568900"/>
    <lineage>
        <taxon>Eukaryota</taxon>
        <taxon>Sar</taxon>
        <taxon>Stramenopiles</taxon>
        <taxon>Ochrophyta</taxon>
        <taxon>Bacillariophyta</taxon>
        <taxon>Bacillariophyceae</taxon>
        <taxon>Bacillariophycidae</taxon>
        <taxon>Naviculales</taxon>
        <taxon>Naviculaceae</taxon>
        <taxon>Seminavis</taxon>
    </lineage>
</organism>
<comment type="caution">
    <text evidence="3">The sequence shown here is derived from an EMBL/GenBank/DDBJ whole genome shotgun (WGS) entry which is preliminary data.</text>
</comment>
<accession>A0A9N8ERT1</accession>
<evidence type="ECO:0000256" key="1">
    <source>
        <dbReference type="SAM" id="MobiDB-lite"/>
    </source>
</evidence>
<name>A0A9N8ERT1_9STRA</name>
<keyword evidence="4" id="KW-1185">Reference proteome</keyword>
<feature type="region of interest" description="Disordered" evidence="1">
    <location>
        <begin position="313"/>
        <end position="334"/>
    </location>
</feature>
<keyword evidence="2" id="KW-0472">Membrane</keyword>
<keyword evidence="2" id="KW-1133">Transmembrane helix</keyword>
<dbReference type="InterPro" id="IPR027417">
    <property type="entry name" value="P-loop_NTPase"/>
</dbReference>
<protein>
    <submittedName>
        <fullName evidence="3">Uncharacterized protein</fullName>
    </submittedName>
</protein>
<feature type="region of interest" description="Disordered" evidence="1">
    <location>
        <begin position="362"/>
        <end position="382"/>
    </location>
</feature>
<keyword evidence="2" id="KW-0812">Transmembrane</keyword>
<evidence type="ECO:0000256" key="2">
    <source>
        <dbReference type="SAM" id="Phobius"/>
    </source>
</evidence>
<evidence type="ECO:0000313" key="3">
    <source>
        <dbReference type="EMBL" id="CAB9524179.1"/>
    </source>
</evidence>
<feature type="compositionally biased region" description="Basic and acidic residues" evidence="1">
    <location>
        <begin position="362"/>
        <end position="371"/>
    </location>
</feature>
<dbReference type="Proteomes" id="UP001153069">
    <property type="component" value="Unassembled WGS sequence"/>
</dbReference>
<evidence type="ECO:0000313" key="4">
    <source>
        <dbReference type="Proteomes" id="UP001153069"/>
    </source>
</evidence>
<reference evidence="3" key="1">
    <citation type="submission" date="2020-06" db="EMBL/GenBank/DDBJ databases">
        <authorList>
            <consortium name="Plant Systems Biology data submission"/>
        </authorList>
    </citation>
    <scope>NUCLEOTIDE SEQUENCE</scope>
    <source>
        <strain evidence="3">D6</strain>
    </source>
</reference>
<feature type="transmembrane region" description="Helical" evidence="2">
    <location>
        <begin position="40"/>
        <end position="60"/>
    </location>
</feature>
<dbReference type="Gene3D" id="3.40.50.300">
    <property type="entry name" value="P-loop containing nucleotide triphosphate hydrolases"/>
    <property type="match status" value="1"/>
</dbReference>
<sequence length="382" mass="44170">MASKKTDDEPLQTRQHNDEAPLSIVLRDFVNMKNNRRATVMTRFTVVLYMCCSILVYLAFSKGHAESCYGFCDKLTTTSRFSSSPSDSGDELREKQPLPSFANGGIIFWLHVPKTGGVTIRKALQRGNGQYLLADDRRKFDEHKKALAKYLKYGTDGQVVVFELHAYDSPPLFEMRERLHRWREIAERSNVPFFAFTVLREPVSFALSFFNFFHGMDHGDEHFEYYETANEFDLLNHAVVNPQCGFLVQGDVIFHNKMAQQTVVLPLCKAAYETLWEEMDWVGTTASLSNETFPLLRSIVKSSRTNGDANHLLAQNIRHRNKSPDKVTRSDLGPRSIDQIRMMTRWDQTMYYNAQRDFPFDKMQLVEDQKPPQRSTGRRRPL</sequence>
<dbReference type="AlphaFoldDB" id="A0A9N8ERT1"/>
<dbReference type="EMBL" id="CAICTM010001502">
    <property type="protein sequence ID" value="CAB9524179.1"/>
    <property type="molecule type" value="Genomic_DNA"/>
</dbReference>
<gene>
    <name evidence="3" type="ORF">SEMRO_1504_G278110.1</name>
</gene>
<proteinExistence type="predicted"/>
<dbReference type="OrthoDB" id="45211at2759"/>